<sequence length="248" mass="29229">MNLESTKKATEGMQNTFTEQLLNHQEELLFQSDLKAENILLSKKVQKISSETKNLMYYKNNCQLLQNLVRELIEVNELQKCTIMETTEQLELMRSENFYLKNSVYENITDMNEDNDEISIKKTMFGELEDYLVKEGYGSYENVKSEKLNYSVLSKIMTIFKTRVVESDMIKLNKNLIKKPFDIEKLTSISNDILTEIDLELTEMKNQLHLNEEKEISFFNFVFELLNDIIKLRLTLNNYALSYCEKLV</sequence>
<evidence type="ECO:0000313" key="2">
    <source>
        <dbReference type="Proteomes" id="UP001211065"/>
    </source>
</evidence>
<accession>A0AAD5TW50</accession>
<comment type="caution">
    <text evidence="1">The sequence shown here is derived from an EMBL/GenBank/DDBJ whole genome shotgun (WGS) entry which is preliminary data.</text>
</comment>
<organism evidence="1 2">
    <name type="scientific">Clydaea vesicula</name>
    <dbReference type="NCBI Taxonomy" id="447962"/>
    <lineage>
        <taxon>Eukaryota</taxon>
        <taxon>Fungi</taxon>
        <taxon>Fungi incertae sedis</taxon>
        <taxon>Chytridiomycota</taxon>
        <taxon>Chytridiomycota incertae sedis</taxon>
        <taxon>Chytridiomycetes</taxon>
        <taxon>Lobulomycetales</taxon>
        <taxon>Lobulomycetaceae</taxon>
        <taxon>Clydaea</taxon>
    </lineage>
</organism>
<protein>
    <submittedName>
        <fullName evidence="1">Uncharacterized protein</fullName>
    </submittedName>
</protein>
<dbReference type="EMBL" id="JADGJW010001502">
    <property type="protein sequence ID" value="KAJ3202916.1"/>
    <property type="molecule type" value="Genomic_DNA"/>
</dbReference>
<proteinExistence type="predicted"/>
<keyword evidence="2" id="KW-1185">Reference proteome</keyword>
<dbReference type="Proteomes" id="UP001211065">
    <property type="component" value="Unassembled WGS sequence"/>
</dbReference>
<reference evidence="1" key="1">
    <citation type="submission" date="2020-05" db="EMBL/GenBank/DDBJ databases">
        <title>Phylogenomic resolution of chytrid fungi.</title>
        <authorList>
            <person name="Stajich J.E."/>
            <person name="Amses K."/>
            <person name="Simmons R."/>
            <person name="Seto K."/>
            <person name="Myers J."/>
            <person name="Bonds A."/>
            <person name="Quandt C.A."/>
            <person name="Barry K."/>
            <person name="Liu P."/>
            <person name="Grigoriev I."/>
            <person name="Longcore J.E."/>
            <person name="James T.Y."/>
        </authorList>
    </citation>
    <scope>NUCLEOTIDE SEQUENCE</scope>
    <source>
        <strain evidence="1">JEL0476</strain>
    </source>
</reference>
<dbReference type="AlphaFoldDB" id="A0AAD5TW50"/>
<gene>
    <name evidence="1" type="ORF">HK099_001697</name>
</gene>
<evidence type="ECO:0000313" key="1">
    <source>
        <dbReference type="EMBL" id="KAJ3202916.1"/>
    </source>
</evidence>
<name>A0AAD5TW50_9FUNG</name>